<evidence type="ECO:0000256" key="1">
    <source>
        <dbReference type="SAM" id="Phobius"/>
    </source>
</evidence>
<name>A0A6B8VLS1_9CORY</name>
<keyword evidence="1" id="KW-0812">Transmembrane</keyword>
<sequence>MRSTAKLLFAIIATLVFILVLMLGIALLPLLKLSWDMERQEANAAESQAVVAVGPDGSALLSDGQRLHGEIVDYLEQEHHGSFSYNIFINQDRAVLEMKVFFLEQELDESQLLPLWEKLSFLHPDFVESGWRLEVNTLGQQQDGEVQIRGVNGDHWEELSRVLDQQLLPGTDFALNLDTNTAEVFWSETEVGECASDAAAQRGRFFGLAVDRAQGLLAGLGWDAPGSPGMVISAHGCERKLNLLAELVDEQRAEKLAALPGVLAAAGEDISFTRLWIVADHLPPEGAKWTDGRGELILGGVAPDGSALAEETSRLIIPSLQEQWPHGTLKLNGKHRETEQPIPR</sequence>
<dbReference type="AlphaFoldDB" id="A0A6B8VLS1"/>
<evidence type="ECO:0000313" key="2">
    <source>
        <dbReference type="EMBL" id="QGU06422.1"/>
    </source>
</evidence>
<organism evidence="2 3">
    <name type="scientific">Corynebacterium occultum</name>
    <dbReference type="NCBI Taxonomy" id="2675219"/>
    <lineage>
        <taxon>Bacteria</taxon>
        <taxon>Bacillati</taxon>
        <taxon>Actinomycetota</taxon>
        <taxon>Actinomycetes</taxon>
        <taxon>Mycobacteriales</taxon>
        <taxon>Corynebacteriaceae</taxon>
        <taxon>Corynebacterium</taxon>
    </lineage>
</organism>
<keyword evidence="1" id="KW-1133">Transmembrane helix</keyword>
<feature type="transmembrane region" description="Helical" evidence="1">
    <location>
        <begin position="7"/>
        <end position="31"/>
    </location>
</feature>
<dbReference type="KEGG" id="cok:COCCU_02340"/>
<gene>
    <name evidence="2" type="ORF">COCCU_02340</name>
</gene>
<evidence type="ECO:0000313" key="3">
    <source>
        <dbReference type="Proteomes" id="UP000424462"/>
    </source>
</evidence>
<dbReference type="Proteomes" id="UP000424462">
    <property type="component" value="Chromosome"/>
</dbReference>
<accession>A0A6B8VLS1</accession>
<dbReference type="EMBL" id="CP046455">
    <property type="protein sequence ID" value="QGU06422.1"/>
    <property type="molecule type" value="Genomic_DNA"/>
</dbReference>
<keyword evidence="1" id="KW-0472">Membrane</keyword>
<keyword evidence="3" id="KW-1185">Reference proteome</keyword>
<dbReference type="RefSeq" id="WP_156229988.1">
    <property type="nucleotide sequence ID" value="NZ_CP046455.1"/>
</dbReference>
<proteinExistence type="predicted"/>
<protein>
    <submittedName>
        <fullName evidence="2">Uncharacterized protein</fullName>
    </submittedName>
</protein>
<reference evidence="2 3" key="1">
    <citation type="submission" date="2019-11" db="EMBL/GenBank/DDBJ databases">
        <title>Complete genome sequence of Corynebacterium kalinowskii 1959, a novel Corynebacterium species isolated from soil of a small paddock in Vilsendorf, Germany.</title>
        <authorList>
            <person name="Schaffert L."/>
            <person name="Ruwe M."/>
            <person name="Milse J."/>
            <person name="Hanuschka K."/>
            <person name="Ortseifen V."/>
            <person name="Droste J."/>
            <person name="Brandt D."/>
            <person name="Schlueter L."/>
            <person name="Kutter Y."/>
            <person name="Vinke S."/>
            <person name="Viehoefer P."/>
            <person name="Jacob L."/>
            <person name="Luebke N.-C."/>
            <person name="Schulte-Berndt E."/>
            <person name="Hain C."/>
            <person name="Linder M."/>
            <person name="Schmidt P."/>
            <person name="Wollenschlaeger L."/>
            <person name="Luttermann T."/>
            <person name="Thieme E."/>
            <person name="Hassa J."/>
            <person name="Haak M."/>
            <person name="Wittchen M."/>
            <person name="Mentz A."/>
            <person name="Persicke M."/>
            <person name="Busche T."/>
            <person name="Ruckert C."/>
        </authorList>
    </citation>
    <scope>NUCLEOTIDE SEQUENCE [LARGE SCALE GENOMIC DNA]</scope>
    <source>
        <strain evidence="2 3">2039</strain>
    </source>
</reference>